<feature type="site" description="Important for catalytic activity, responsible for pKa modulation of the active site Glu and correct orientation of both the proton donor and substrate" evidence="5">
    <location>
        <position position="194"/>
    </location>
</feature>
<dbReference type="InterPro" id="IPR006626">
    <property type="entry name" value="PbH1"/>
</dbReference>
<dbReference type="Proteomes" id="UP000032544">
    <property type="component" value="Unassembled WGS sequence"/>
</dbReference>
<dbReference type="InterPro" id="IPR051795">
    <property type="entry name" value="Glycosyl_Hydrlase_43"/>
</dbReference>
<evidence type="ECO:0000256" key="5">
    <source>
        <dbReference type="PIRSR" id="PIRSR606710-2"/>
    </source>
</evidence>
<dbReference type="InterPro" id="IPR012334">
    <property type="entry name" value="Pectin_lyas_fold"/>
</dbReference>
<feature type="active site" description="Proton acceptor" evidence="4">
    <location>
        <position position="69"/>
    </location>
</feature>
<keyword evidence="2" id="KW-0378">Hydrolase</keyword>
<dbReference type="SUPFAM" id="SSF51126">
    <property type="entry name" value="Pectin lyase-like"/>
    <property type="match status" value="1"/>
</dbReference>
<dbReference type="GO" id="GO:0004553">
    <property type="term" value="F:hydrolase activity, hydrolyzing O-glycosyl compounds"/>
    <property type="evidence" value="ECO:0007669"/>
    <property type="project" value="InterPro"/>
</dbReference>
<dbReference type="InterPro" id="IPR023296">
    <property type="entry name" value="Glyco_hydro_beta-prop_sf"/>
</dbReference>
<protein>
    <recommendedName>
        <fullName evidence="8">Right handed beta helix domain-containing protein</fullName>
    </recommendedName>
</protein>
<evidence type="ECO:0000256" key="3">
    <source>
        <dbReference type="ARBA" id="ARBA00023295"/>
    </source>
</evidence>
<dbReference type="EMBL" id="JRHC01000001">
    <property type="protein sequence ID" value="KJF45331.1"/>
    <property type="molecule type" value="Genomic_DNA"/>
</dbReference>
<dbReference type="Gene3D" id="2.115.10.20">
    <property type="entry name" value="Glycosyl hydrolase domain, family 43"/>
    <property type="match status" value="1"/>
</dbReference>
<evidence type="ECO:0000313" key="7">
    <source>
        <dbReference type="Proteomes" id="UP000032544"/>
    </source>
</evidence>
<organism evidence="6 7">
    <name type="scientific">Draconibacterium sediminis</name>
    <dbReference type="NCBI Taxonomy" id="1544798"/>
    <lineage>
        <taxon>Bacteria</taxon>
        <taxon>Pseudomonadati</taxon>
        <taxon>Bacteroidota</taxon>
        <taxon>Bacteroidia</taxon>
        <taxon>Marinilabiliales</taxon>
        <taxon>Prolixibacteraceae</taxon>
        <taxon>Draconibacterium</taxon>
    </lineage>
</organism>
<evidence type="ECO:0000256" key="2">
    <source>
        <dbReference type="ARBA" id="ARBA00022801"/>
    </source>
</evidence>
<dbReference type="Gene3D" id="2.160.20.10">
    <property type="entry name" value="Single-stranded right-handed beta-helix, Pectin lyase-like"/>
    <property type="match status" value="1"/>
</dbReference>
<feature type="active site" description="Proton donor" evidence="4">
    <location>
        <position position="244"/>
    </location>
</feature>
<evidence type="ECO:0008006" key="8">
    <source>
        <dbReference type="Google" id="ProtNLM"/>
    </source>
</evidence>
<comment type="caution">
    <text evidence="6">The sequence shown here is derived from an EMBL/GenBank/DDBJ whole genome shotgun (WGS) entry which is preliminary data.</text>
</comment>
<dbReference type="GO" id="GO:0005975">
    <property type="term" value="P:carbohydrate metabolic process"/>
    <property type="evidence" value="ECO:0007669"/>
    <property type="project" value="InterPro"/>
</dbReference>
<proteinExistence type="inferred from homology"/>
<comment type="similarity">
    <text evidence="1">Belongs to the glycosyl hydrolase 43 family.</text>
</comment>
<dbReference type="SUPFAM" id="SSF75005">
    <property type="entry name" value="Arabinanase/levansucrase/invertase"/>
    <property type="match status" value="1"/>
</dbReference>
<name>A0A0D8JFK8_9BACT</name>
<dbReference type="AlphaFoldDB" id="A0A0D8JFK8"/>
<dbReference type="PANTHER" id="PTHR42812">
    <property type="entry name" value="BETA-XYLOSIDASE"/>
    <property type="match status" value="1"/>
</dbReference>
<accession>A0A0D8JFK8</accession>
<keyword evidence="3" id="KW-0326">Glycosidase</keyword>
<evidence type="ECO:0000313" key="6">
    <source>
        <dbReference type="EMBL" id="KJF45331.1"/>
    </source>
</evidence>
<dbReference type="PANTHER" id="PTHR42812:SF14">
    <property type="entry name" value="SECRETED PROTEIN"/>
    <property type="match status" value="1"/>
</dbReference>
<dbReference type="SMART" id="SM00710">
    <property type="entry name" value="PbH1"/>
    <property type="match status" value="6"/>
</dbReference>
<evidence type="ECO:0000256" key="1">
    <source>
        <dbReference type="ARBA" id="ARBA00009865"/>
    </source>
</evidence>
<sequence length="789" mass="86824">MPILASNILLMQRIKFSLYLLIVFIVFGNGTLKSQTLNPKVSTMFESAIDSIEPQLPVVSPLFKYHLRDVAVCKAPGGKYYLTGTTDDNWGVAEGIRVWESSDLKDWQMIGENGFVWTFDKDASNDAQRKIKIANGRMIRGIWAPEIHYINNDFWITYSVSGGYGSGLLKSTTGKPEGPYEDVKKDGAMVKGIDATLFKDVDGTVWYIWGPGNMKKLKPDMMGFADNKPPVFPKDARGKEVGYEGVNMYYKNGIYYLMAAEWNTESPKKGHVFGNTDVNRRTADGRYDCMIAMSKNITGPYSEAYIAIPHGGHNMIFDDFDGNTWATMFGNDEAAAQWRENAALVQMKMDGQNRLIPVIPYPSAATEDMPVLFVSENGNNTNGKSWKSAFTSLQNAVEAANPGTQIWVAEGSYGNNLKIDGKTALYIYGGFKGDEKVLSERNELTTTKLDGEKKTAHVLTIVNSEYIRIDGLTISGGKNIGETAKGNGAGIWLENGGESVRFVNCTISDNYASKDGAGIYVTNGASPLFVGCDIVNNEAHNNGGAVYVNCNADNGYHTRFYNCNISNNKAQENGGIAWFITDLKQTGTLRFVNCLLDNNFTLLEGGNIVMNGGATLLMSHCTVVNNRGMSKGAAIVQLGRVPAQNRIINSIFSNNYGAALFVADAYEGADPTSANKWHWTEVQNNLFHNNQTLSLCRYSYKAEDYDNVTELNAVDWASGNIEGDPQFIDIENNNFNIKQTSSAIGIGTLKNAFPVDNKGCKRFSDFDNTDASVDVGYFNYSNQVSFTDN</sequence>
<dbReference type="STRING" id="1544798.LH29_08115"/>
<dbReference type="Pfam" id="PF04616">
    <property type="entry name" value="Glyco_hydro_43"/>
    <property type="match status" value="1"/>
</dbReference>
<dbReference type="InterPro" id="IPR006710">
    <property type="entry name" value="Glyco_hydro_43"/>
</dbReference>
<dbReference type="InterPro" id="IPR011050">
    <property type="entry name" value="Pectin_lyase_fold/virulence"/>
</dbReference>
<gene>
    <name evidence="6" type="ORF">LH29_08115</name>
</gene>
<evidence type="ECO:0000256" key="4">
    <source>
        <dbReference type="PIRSR" id="PIRSR606710-1"/>
    </source>
</evidence>
<dbReference type="PATRIC" id="fig|1544798.3.peg.1627"/>
<keyword evidence="7" id="KW-1185">Reference proteome</keyword>
<dbReference type="CDD" id="cd08986">
    <property type="entry name" value="GH43-like"/>
    <property type="match status" value="1"/>
</dbReference>
<reference evidence="6 7" key="1">
    <citation type="submission" date="2014-09" db="EMBL/GenBank/DDBJ databases">
        <title>Draft Genome Sequence of Draconibacterium sp. JN14CK-3.</title>
        <authorList>
            <person name="Dong C."/>
            <person name="Lai Q."/>
            <person name="Shao Z."/>
        </authorList>
    </citation>
    <scope>NUCLEOTIDE SEQUENCE [LARGE SCALE GENOMIC DNA]</scope>
    <source>
        <strain evidence="6 7">JN14CK-3</strain>
    </source>
</reference>